<dbReference type="Pfam" id="PF00651">
    <property type="entry name" value="BTB"/>
    <property type="match status" value="1"/>
</dbReference>
<dbReference type="InterPro" id="IPR013087">
    <property type="entry name" value="Znf_C2H2_type"/>
</dbReference>
<feature type="compositionally biased region" description="Basic residues" evidence="7">
    <location>
        <begin position="638"/>
        <end position="648"/>
    </location>
</feature>
<evidence type="ECO:0000259" key="8">
    <source>
        <dbReference type="PROSITE" id="PS50097"/>
    </source>
</evidence>
<evidence type="ECO:0000313" key="10">
    <source>
        <dbReference type="EMBL" id="CAG9832606.1"/>
    </source>
</evidence>
<gene>
    <name evidence="10" type="ORF">DIABBA_LOCUS6068</name>
</gene>
<dbReference type="InterPro" id="IPR017956">
    <property type="entry name" value="AT_hook_DNA-bd_motif"/>
</dbReference>
<dbReference type="GO" id="GO:0003677">
    <property type="term" value="F:DNA binding"/>
    <property type="evidence" value="ECO:0007669"/>
    <property type="project" value="InterPro"/>
</dbReference>
<feature type="region of interest" description="Disordered" evidence="7">
    <location>
        <begin position="254"/>
        <end position="285"/>
    </location>
</feature>
<dbReference type="PRINTS" id="PR00929">
    <property type="entry name" value="ATHOOK"/>
</dbReference>
<dbReference type="SUPFAM" id="SSF57667">
    <property type="entry name" value="beta-beta-alpha zinc fingers"/>
    <property type="match status" value="1"/>
</dbReference>
<name>A0A9N9SUV1_DIABA</name>
<dbReference type="InterPro" id="IPR036236">
    <property type="entry name" value="Znf_C2H2_sf"/>
</dbReference>
<feature type="compositionally biased region" description="Polar residues" evidence="7">
    <location>
        <begin position="269"/>
        <end position="280"/>
    </location>
</feature>
<dbReference type="GO" id="GO:0003006">
    <property type="term" value="P:developmental process involved in reproduction"/>
    <property type="evidence" value="ECO:0007669"/>
    <property type="project" value="UniProtKB-ARBA"/>
</dbReference>
<protein>
    <submittedName>
        <fullName evidence="10">Uncharacterized protein</fullName>
    </submittedName>
</protein>
<feature type="region of interest" description="Disordered" evidence="7">
    <location>
        <begin position="588"/>
        <end position="667"/>
    </location>
</feature>
<dbReference type="PANTHER" id="PTHR23110:SF99">
    <property type="entry name" value="BROAD-COMPLEX CORE PROTEIN ISOFORM 6"/>
    <property type="match status" value="1"/>
</dbReference>
<evidence type="ECO:0000256" key="2">
    <source>
        <dbReference type="ARBA" id="ARBA00022723"/>
    </source>
</evidence>
<dbReference type="FunFam" id="3.30.160.60:FF:002343">
    <property type="entry name" value="Zinc finger protein 33A"/>
    <property type="match status" value="1"/>
</dbReference>
<evidence type="ECO:0000256" key="5">
    <source>
        <dbReference type="ARBA" id="ARBA00023242"/>
    </source>
</evidence>
<evidence type="ECO:0000256" key="3">
    <source>
        <dbReference type="ARBA" id="ARBA00022771"/>
    </source>
</evidence>
<evidence type="ECO:0000256" key="6">
    <source>
        <dbReference type="PROSITE-ProRule" id="PRU00042"/>
    </source>
</evidence>
<dbReference type="PROSITE" id="PS50157">
    <property type="entry name" value="ZINC_FINGER_C2H2_2"/>
    <property type="match status" value="2"/>
</dbReference>
<dbReference type="SMART" id="SM00384">
    <property type="entry name" value="AT_hook"/>
    <property type="match status" value="3"/>
</dbReference>
<keyword evidence="2" id="KW-0479">Metal-binding</keyword>
<accession>A0A9N9SUV1</accession>
<dbReference type="PROSITE" id="PS00028">
    <property type="entry name" value="ZINC_FINGER_C2H2_1"/>
    <property type="match status" value="1"/>
</dbReference>
<reference evidence="10" key="1">
    <citation type="submission" date="2022-01" db="EMBL/GenBank/DDBJ databases">
        <authorList>
            <person name="King R."/>
        </authorList>
    </citation>
    <scope>NUCLEOTIDE SEQUENCE</scope>
</reference>
<dbReference type="GO" id="GO:0008270">
    <property type="term" value="F:zinc ion binding"/>
    <property type="evidence" value="ECO:0007669"/>
    <property type="project" value="UniProtKB-KW"/>
</dbReference>
<proteinExistence type="predicted"/>
<evidence type="ECO:0000256" key="7">
    <source>
        <dbReference type="SAM" id="MobiDB-lite"/>
    </source>
</evidence>
<dbReference type="GO" id="GO:0006357">
    <property type="term" value="P:regulation of transcription by RNA polymerase II"/>
    <property type="evidence" value="ECO:0007669"/>
    <property type="project" value="TreeGrafter"/>
</dbReference>
<feature type="domain" description="C2H2-type" evidence="9">
    <location>
        <begin position="499"/>
        <end position="517"/>
    </location>
</feature>
<feature type="domain" description="BTB" evidence="8">
    <location>
        <begin position="32"/>
        <end position="96"/>
    </location>
</feature>
<keyword evidence="3 6" id="KW-0863">Zinc-finger</keyword>
<dbReference type="AlphaFoldDB" id="A0A9N9SUV1"/>
<feature type="compositionally biased region" description="Basic and acidic residues" evidence="7">
    <location>
        <begin position="173"/>
        <end position="189"/>
    </location>
</feature>
<keyword evidence="5" id="KW-0539">Nucleus</keyword>
<dbReference type="PANTHER" id="PTHR23110">
    <property type="entry name" value="BTB DOMAIN TRANSCRIPTION FACTOR"/>
    <property type="match status" value="1"/>
</dbReference>
<feature type="compositionally biased region" description="Low complexity" evidence="7">
    <location>
        <begin position="161"/>
        <end position="170"/>
    </location>
</feature>
<dbReference type="OrthoDB" id="10261408at2759"/>
<dbReference type="InterPro" id="IPR011333">
    <property type="entry name" value="SKP1/BTB/POZ_sf"/>
</dbReference>
<dbReference type="EMBL" id="OU898279">
    <property type="protein sequence ID" value="CAG9832606.1"/>
    <property type="molecule type" value="Genomic_DNA"/>
</dbReference>
<feature type="compositionally biased region" description="Basic and acidic residues" evidence="7">
    <location>
        <begin position="256"/>
        <end position="268"/>
    </location>
</feature>
<keyword evidence="4" id="KW-0862">Zinc</keyword>
<dbReference type="InterPro" id="IPR051095">
    <property type="entry name" value="Dros_DevTransReg"/>
</dbReference>
<feature type="compositionally biased region" description="Polar residues" evidence="7">
    <location>
        <begin position="191"/>
        <end position="202"/>
    </location>
</feature>
<evidence type="ECO:0000259" key="9">
    <source>
        <dbReference type="PROSITE" id="PS50157"/>
    </source>
</evidence>
<evidence type="ECO:0000256" key="1">
    <source>
        <dbReference type="ARBA" id="ARBA00004123"/>
    </source>
</evidence>
<feature type="region of interest" description="Disordered" evidence="7">
    <location>
        <begin position="117"/>
        <end position="222"/>
    </location>
</feature>
<dbReference type="SMART" id="SM00225">
    <property type="entry name" value="BTB"/>
    <property type="match status" value="1"/>
</dbReference>
<sequence length="799" mass="89665">MKLQKSVRLYADRHYEKLGSIFSDLYKDSLLTDCTLYCKDGSLKAHKIVLAASSRYFKQVFIDHTDDNAIFMYGISYSQLKNLIELIYSGSIDIPNEHFTSVYNLCEELKVSGVNVESTDNKTNGSPRDTRFKGQKRVTVDFENSEDAKADPISITEVPATTSTSSTPSPLERSTRLSSDKKEEDREQVAETINESNTQIQTAEEPENKRLKKNVRKRRLEEDEDLKSIAAILSQSVALQKQERLDDVMENDTDVASDKVSDHSRVDNDSPSEPESSNVTDAEEQGTLSAWARKERKFKCDLCTSRYLKSDAVPTLQLPDDHESSLQKERKRVAPLKKRRQHKAVEDILAVEDIKEESDSNVNMETETSNQAMLPVAHIEQNAVEYILAVDDIKQESDSNINMETETSNPAMLPVAHIEQNAVEYILAVEDIKQESDSNINMETETSNPAMLPVAHIEQNAVEYILAVEDIKQESDSNFNIETETTNTATLPVADIEHFKRASHLNRHQLVHTGERPFACEHCDKAFSRHDKLKNHVHKTHELGALNDALGPDSLYTIDRVDILTPEIMVKSEENNVLTYDSLSAFAETSTQQKKRGRPRKYPISTPRDYVLNPAKSVIMPGKKRGRPRKTEAPSKPLIKRPRGRPRLHPNVARPLSKRPRGGSRINPLGIGRPASYPQFFPDSFDSVGYITTKSHHPTLSDFESSQEMIYNSSEIDNNMDQIMMEPLVEIKTEQIDPEIKPNSEEDPLPPSSTSSSSFFENIGLYENTSAIAKIGECTISVATCGTVGPGHSGAPTNN</sequence>
<dbReference type="PROSITE" id="PS50097">
    <property type="entry name" value="BTB"/>
    <property type="match status" value="1"/>
</dbReference>
<feature type="domain" description="C2H2-type" evidence="9">
    <location>
        <begin position="518"/>
        <end position="541"/>
    </location>
</feature>
<dbReference type="Proteomes" id="UP001153709">
    <property type="component" value="Chromosome 4"/>
</dbReference>
<dbReference type="Gene3D" id="3.30.710.10">
    <property type="entry name" value="Potassium Channel Kv1.1, Chain A"/>
    <property type="match status" value="1"/>
</dbReference>
<comment type="subcellular location">
    <subcellularLocation>
        <location evidence="1">Nucleus</location>
    </subcellularLocation>
</comment>
<organism evidence="10 11">
    <name type="scientific">Diabrotica balteata</name>
    <name type="common">Banded cucumber beetle</name>
    <dbReference type="NCBI Taxonomy" id="107213"/>
    <lineage>
        <taxon>Eukaryota</taxon>
        <taxon>Metazoa</taxon>
        <taxon>Ecdysozoa</taxon>
        <taxon>Arthropoda</taxon>
        <taxon>Hexapoda</taxon>
        <taxon>Insecta</taxon>
        <taxon>Pterygota</taxon>
        <taxon>Neoptera</taxon>
        <taxon>Endopterygota</taxon>
        <taxon>Coleoptera</taxon>
        <taxon>Polyphaga</taxon>
        <taxon>Cucujiformia</taxon>
        <taxon>Chrysomeloidea</taxon>
        <taxon>Chrysomelidae</taxon>
        <taxon>Galerucinae</taxon>
        <taxon>Diabroticina</taxon>
        <taxon>Diabroticites</taxon>
        <taxon>Diabrotica</taxon>
    </lineage>
</organism>
<feature type="compositionally biased region" description="Polar residues" evidence="7">
    <location>
        <begin position="117"/>
        <end position="127"/>
    </location>
</feature>
<dbReference type="SUPFAM" id="SSF54695">
    <property type="entry name" value="POZ domain"/>
    <property type="match status" value="1"/>
</dbReference>
<dbReference type="GO" id="GO:0048513">
    <property type="term" value="P:animal organ development"/>
    <property type="evidence" value="ECO:0007669"/>
    <property type="project" value="UniProtKB-ARBA"/>
</dbReference>
<dbReference type="GO" id="GO:0048666">
    <property type="term" value="P:neuron development"/>
    <property type="evidence" value="ECO:0007669"/>
    <property type="project" value="UniProtKB-ARBA"/>
</dbReference>
<dbReference type="Gene3D" id="3.30.160.60">
    <property type="entry name" value="Classic Zinc Finger"/>
    <property type="match status" value="2"/>
</dbReference>
<dbReference type="GO" id="GO:0005634">
    <property type="term" value="C:nucleus"/>
    <property type="evidence" value="ECO:0007669"/>
    <property type="project" value="UniProtKB-SubCell"/>
</dbReference>
<dbReference type="CDD" id="cd18315">
    <property type="entry name" value="BTB_POZ_BAB-like"/>
    <property type="match status" value="1"/>
</dbReference>
<evidence type="ECO:0000313" key="11">
    <source>
        <dbReference type="Proteomes" id="UP001153709"/>
    </source>
</evidence>
<evidence type="ECO:0000256" key="4">
    <source>
        <dbReference type="ARBA" id="ARBA00022833"/>
    </source>
</evidence>
<dbReference type="InterPro" id="IPR000210">
    <property type="entry name" value="BTB/POZ_dom"/>
</dbReference>
<keyword evidence="11" id="KW-1185">Reference proteome</keyword>